<reference evidence="11" key="1">
    <citation type="journal article" date="2019" name="Int. J. Syst. Evol. Microbiol.">
        <title>The Global Catalogue of Microorganisms (GCM) 10K type strain sequencing project: providing services to taxonomists for standard genome sequencing and annotation.</title>
        <authorList>
            <consortium name="The Broad Institute Genomics Platform"/>
            <consortium name="The Broad Institute Genome Sequencing Center for Infectious Disease"/>
            <person name="Wu L."/>
            <person name="Ma J."/>
        </authorList>
    </citation>
    <scope>NUCLEOTIDE SEQUENCE [LARGE SCALE GENOMIC DNA]</scope>
    <source>
        <strain evidence="11">CCUG 53270</strain>
    </source>
</reference>
<dbReference type="PANTHER" id="PTHR43394">
    <property type="entry name" value="ATP-DEPENDENT PERMEASE MDL1, MITOCHONDRIAL"/>
    <property type="match status" value="1"/>
</dbReference>
<feature type="transmembrane region" description="Helical" evidence="7">
    <location>
        <begin position="264"/>
        <end position="285"/>
    </location>
</feature>
<evidence type="ECO:0000256" key="5">
    <source>
        <dbReference type="ARBA" id="ARBA00022989"/>
    </source>
</evidence>
<dbReference type="InterPro" id="IPR039421">
    <property type="entry name" value="Type_1_exporter"/>
</dbReference>
<evidence type="ECO:0000313" key="11">
    <source>
        <dbReference type="Proteomes" id="UP001597180"/>
    </source>
</evidence>
<protein>
    <submittedName>
        <fullName evidence="10">ABC transporter ATP-binding protein</fullName>
    </submittedName>
</protein>
<keyword evidence="5 7" id="KW-1133">Transmembrane helix</keyword>
<proteinExistence type="predicted"/>
<comment type="subcellular location">
    <subcellularLocation>
        <location evidence="1">Cell membrane</location>
        <topology evidence="1">Multi-pass membrane protein</topology>
    </subcellularLocation>
</comment>
<dbReference type="SMART" id="SM00382">
    <property type="entry name" value="AAA"/>
    <property type="match status" value="1"/>
</dbReference>
<evidence type="ECO:0000313" key="10">
    <source>
        <dbReference type="EMBL" id="MFD1220999.1"/>
    </source>
</evidence>
<name>A0ABW3UNJ2_9BACL</name>
<dbReference type="RefSeq" id="WP_345592310.1">
    <property type="nucleotide sequence ID" value="NZ_BAABJG010000029.1"/>
</dbReference>
<evidence type="ECO:0000259" key="9">
    <source>
        <dbReference type="PROSITE" id="PS50929"/>
    </source>
</evidence>
<dbReference type="SUPFAM" id="SSF90123">
    <property type="entry name" value="ABC transporter transmembrane region"/>
    <property type="match status" value="1"/>
</dbReference>
<keyword evidence="2 7" id="KW-0812">Transmembrane</keyword>
<accession>A0ABW3UNJ2</accession>
<evidence type="ECO:0000256" key="4">
    <source>
        <dbReference type="ARBA" id="ARBA00022840"/>
    </source>
</evidence>
<dbReference type="InterPro" id="IPR017871">
    <property type="entry name" value="ABC_transporter-like_CS"/>
</dbReference>
<dbReference type="Gene3D" id="1.20.1560.10">
    <property type="entry name" value="ABC transporter type 1, transmembrane domain"/>
    <property type="match status" value="1"/>
</dbReference>
<dbReference type="InterPro" id="IPR036640">
    <property type="entry name" value="ABC1_TM_sf"/>
</dbReference>
<keyword evidence="6 7" id="KW-0472">Membrane</keyword>
<dbReference type="InterPro" id="IPR003439">
    <property type="entry name" value="ABC_transporter-like_ATP-bd"/>
</dbReference>
<evidence type="ECO:0000256" key="7">
    <source>
        <dbReference type="SAM" id="Phobius"/>
    </source>
</evidence>
<keyword evidence="11" id="KW-1185">Reference proteome</keyword>
<dbReference type="InterPro" id="IPR027417">
    <property type="entry name" value="P-loop_NTPase"/>
</dbReference>
<feature type="transmembrane region" description="Helical" evidence="7">
    <location>
        <begin position="142"/>
        <end position="165"/>
    </location>
</feature>
<keyword evidence="4 10" id="KW-0067">ATP-binding</keyword>
<evidence type="ECO:0000259" key="8">
    <source>
        <dbReference type="PROSITE" id="PS50893"/>
    </source>
</evidence>
<sequence length="605" mass="68550">MSNKWEWILIIARFPEWITFFTKQLLRAKGALLLVSLLTLAVAICSALTPVYIGQVIDELTKQQSPGLLRLTALLLASLLLTELLSVLRKYVSTKVMIRLTYEWIHDALAAILNTSADFFTRTPRGEMLQRCIQDIRTIQKFGLFTLPGFVQEWLLACTAAIIISNIYWPITVMIILCYIVLFLPVYFFAKRRTQSRKQFMVHNAVLRQSLLERLESIKQIKIFGTEKHEYRQFHSEQQRWAELSQQEGIVNATYKGLQRIPDALAPALVFMFVGWQVMMGTVTFGQLMTVIAFIPALNAPVRTFFGLFVVFADIRLRVQGLLEYVELPVEPGKRNGLRQLPDYRGLPISFHNVTVRTDRGASLSGVSFTIQPGEHIAIVGPSGAGKSTLLKLLTRLQEPTEGEIRFGNIPLNELDATQLRSRTGYMTQEPVLFRDTLLNNLTLLRQADQAEVRTWMQALDAEDIAAMLPDGYNTVVGDGSFQLSGGQRQLVGLIRILLKKPDLLLLDEATSSLDQTSEAMVLQSLERHMRGITRISVTHRLRGAQLADRIFVIDQGRLVQAGTHNELLTDQDGVYARLWYSEQRQEVLRETQDAAKERGDLSYV</sequence>
<dbReference type="Proteomes" id="UP001597180">
    <property type="component" value="Unassembled WGS sequence"/>
</dbReference>
<feature type="transmembrane region" description="Helical" evidence="7">
    <location>
        <begin position="171"/>
        <end position="190"/>
    </location>
</feature>
<dbReference type="Pfam" id="PF00005">
    <property type="entry name" value="ABC_tran"/>
    <property type="match status" value="1"/>
</dbReference>
<feature type="domain" description="ABC transporter" evidence="8">
    <location>
        <begin position="349"/>
        <end position="581"/>
    </location>
</feature>
<dbReference type="Gene3D" id="3.40.50.300">
    <property type="entry name" value="P-loop containing nucleotide triphosphate hydrolases"/>
    <property type="match status" value="1"/>
</dbReference>
<feature type="transmembrane region" description="Helical" evidence="7">
    <location>
        <begin position="291"/>
        <end position="313"/>
    </location>
</feature>
<evidence type="ECO:0000256" key="3">
    <source>
        <dbReference type="ARBA" id="ARBA00022741"/>
    </source>
</evidence>
<dbReference type="PROSITE" id="PS50929">
    <property type="entry name" value="ABC_TM1F"/>
    <property type="match status" value="1"/>
</dbReference>
<dbReference type="CDD" id="cd07346">
    <property type="entry name" value="ABC_6TM_exporters"/>
    <property type="match status" value="1"/>
</dbReference>
<feature type="transmembrane region" description="Helical" evidence="7">
    <location>
        <begin position="31"/>
        <end position="53"/>
    </location>
</feature>
<feature type="domain" description="ABC transmembrane type-1" evidence="9">
    <location>
        <begin position="33"/>
        <end position="314"/>
    </location>
</feature>
<organism evidence="10 11">
    <name type="scientific">Paenibacillus vulneris</name>
    <dbReference type="NCBI Taxonomy" id="1133364"/>
    <lineage>
        <taxon>Bacteria</taxon>
        <taxon>Bacillati</taxon>
        <taxon>Bacillota</taxon>
        <taxon>Bacilli</taxon>
        <taxon>Bacillales</taxon>
        <taxon>Paenibacillaceae</taxon>
        <taxon>Paenibacillus</taxon>
    </lineage>
</organism>
<gene>
    <name evidence="10" type="ORF">ACFQ4B_12810</name>
</gene>
<feature type="transmembrane region" description="Helical" evidence="7">
    <location>
        <begin position="68"/>
        <end position="88"/>
    </location>
</feature>
<evidence type="ECO:0000256" key="1">
    <source>
        <dbReference type="ARBA" id="ARBA00004651"/>
    </source>
</evidence>
<keyword evidence="3" id="KW-0547">Nucleotide-binding</keyword>
<dbReference type="PANTHER" id="PTHR43394:SF1">
    <property type="entry name" value="ATP-BINDING CASSETTE SUB-FAMILY B MEMBER 10, MITOCHONDRIAL"/>
    <property type="match status" value="1"/>
</dbReference>
<dbReference type="PROSITE" id="PS00211">
    <property type="entry name" value="ABC_TRANSPORTER_1"/>
    <property type="match status" value="1"/>
</dbReference>
<evidence type="ECO:0000256" key="6">
    <source>
        <dbReference type="ARBA" id="ARBA00023136"/>
    </source>
</evidence>
<dbReference type="InterPro" id="IPR011527">
    <property type="entry name" value="ABC1_TM_dom"/>
</dbReference>
<dbReference type="PROSITE" id="PS50893">
    <property type="entry name" value="ABC_TRANSPORTER_2"/>
    <property type="match status" value="1"/>
</dbReference>
<comment type="caution">
    <text evidence="10">The sequence shown here is derived from an EMBL/GenBank/DDBJ whole genome shotgun (WGS) entry which is preliminary data.</text>
</comment>
<dbReference type="GO" id="GO:0005524">
    <property type="term" value="F:ATP binding"/>
    <property type="evidence" value="ECO:0007669"/>
    <property type="project" value="UniProtKB-KW"/>
</dbReference>
<dbReference type="SUPFAM" id="SSF52540">
    <property type="entry name" value="P-loop containing nucleoside triphosphate hydrolases"/>
    <property type="match status" value="1"/>
</dbReference>
<dbReference type="Pfam" id="PF00664">
    <property type="entry name" value="ABC_membrane"/>
    <property type="match status" value="1"/>
</dbReference>
<dbReference type="EMBL" id="JBHTLU010000014">
    <property type="protein sequence ID" value="MFD1220999.1"/>
    <property type="molecule type" value="Genomic_DNA"/>
</dbReference>
<evidence type="ECO:0000256" key="2">
    <source>
        <dbReference type="ARBA" id="ARBA00022692"/>
    </source>
</evidence>
<dbReference type="InterPro" id="IPR003593">
    <property type="entry name" value="AAA+_ATPase"/>
</dbReference>